<dbReference type="EMBL" id="QDDL01000002">
    <property type="protein sequence ID" value="PVZ70573.1"/>
    <property type="molecule type" value="Genomic_DNA"/>
</dbReference>
<dbReference type="GO" id="GO:0005886">
    <property type="term" value="C:plasma membrane"/>
    <property type="evidence" value="ECO:0007669"/>
    <property type="project" value="UniProtKB-SubCell"/>
</dbReference>
<dbReference type="Proteomes" id="UP000244906">
    <property type="component" value="Unassembled WGS sequence"/>
</dbReference>
<evidence type="ECO:0000256" key="6">
    <source>
        <dbReference type="SAM" id="Phobius"/>
    </source>
</evidence>
<dbReference type="AlphaFoldDB" id="A0A2V1GY48"/>
<evidence type="ECO:0000313" key="8">
    <source>
        <dbReference type="Proteomes" id="UP000244906"/>
    </source>
</evidence>
<keyword evidence="8" id="KW-1185">Reference proteome</keyword>
<feature type="transmembrane region" description="Helical" evidence="6">
    <location>
        <begin position="120"/>
        <end position="141"/>
    </location>
</feature>
<proteinExistence type="predicted"/>
<feature type="transmembrane region" description="Helical" evidence="6">
    <location>
        <begin position="147"/>
        <end position="173"/>
    </location>
</feature>
<comment type="caution">
    <text evidence="7">The sequence shown here is derived from an EMBL/GenBank/DDBJ whole genome shotgun (WGS) entry which is preliminary data.</text>
</comment>
<evidence type="ECO:0000313" key="7">
    <source>
        <dbReference type="EMBL" id="PVZ70573.1"/>
    </source>
</evidence>
<feature type="transmembrane region" description="Helical" evidence="6">
    <location>
        <begin position="39"/>
        <end position="64"/>
    </location>
</feature>
<keyword evidence="5 6" id="KW-0472">Membrane</keyword>
<evidence type="ECO:0000256" key="2">
    <source>
        <dbReference type="ARBA" id="ARBA00022475"/>
    </source>
</evidence>
<dbReference type="PANTHER" id="PTHR30086">
    <property type="entry name" value="ARGININE EXPORTER PROTEIN ARGO"/>
    <property type="match status" value="1"/>
</dbReference>
<dbReference type="GO" id="GO:0015171">
    <property type="term" value="F:amino acid transmembrane transporter activity"/>
    <property type="evidence" value="ECO:0007669"/>
    <property type="project" value="TreeGrafter"/>
</dbReference>
<comment type="subcellular location">
    <subcellularLocation>
        <location evidence="1">Cell membrane</location>
        <topology evidence="1">Multi-pass membrane protein</topology>
    </subcellularLocation>
</comment>
<accession>A0A2V1GY48</accession>
<dbReference type="Pfam" id="PF01810">
    <property type="entry name" value="LysE"/>
    <property type="match status" value="1"/>
</dbReference>
<feature type="transmembrane region" description="Helical" evidence="6">
    <location>
        <begin position="185"/>
        <end position="206"/>
    </location>
</feature>
<evidence type="ECO:0000256" key="5">
    <source>
        <dbReference type="ARBA" id="ARBA00023136"/>
    </source>
</evidence>
<evidence type="ECO:0000256" key="3">
    <source>
        <dbReference type="ARBA" id="ARBA00022692"/>
    </source>
</evidence>
<dbReference type="PANTHER" id="PTHR30086:SF20">
    <property type="entry name" value="ARGININE EXPORTER PROTEIN ARGO-RELATED"/>
    <property type="match status" value="1"/>
</dbReference>
<dbReference type="OrthoDB" id="9804822at2"/>
<feature type="transmembrane region" description="Helical" evidence="6">
    <location>
        <begin position="70"/>
        <end position="91"/>
    </location>
</feature>
<protein>
    <submittedName>
        <fullName evidence="7">Threonine transporter RhtB</fullName>
    </submittedName>
</protein>
<keyword evidence="2" id="KW-1003">Cell membrane</keyword>
<evidence type="ECO:0000256" key="4">
    <source>
        <dbReference type="ARBA" id="ARBA00022989"/>
    </source>
</evidence>
<dbReference type="InterPro" id="IPR001123">
    <property type="entry name" value="LeuE-type"/>
</dbReference>
<organism evidence="7 8">
    <name type="scientific">Pelagibaculum spongiae</name>
    <dbReference type="NCBI Taxonomy" id="2080658"/>
    <lineage>
        <taxon>Bacteria</taxon>
        <taxon>Pseudomonadati</taxon>
        <taxon>Pseudomonadota</taxon>
        <taxon>Gammaproteobacteria</taxon>
        <taxon>Oceanospirillales</taxon>
        <taxon>Pelagibaculum</taxon>
    </lineage>
</organism>
<gene>
    <name evidence="7" type="ORF">DC094_08305</name>
</gene>
<dbReference type="RefSeq" id="WP_116686645.1">
    <property type="nucleotide sequence ID" value="NZ_CAWNYD010000002.1"/>
</dbReference>
<keyword evidence="4 6" id="KW-1133">Transmembrane helix</keyword>
<feature type="transmembrane region" description="Helical" evidence="6">
    <location>
        <begin position="6"/>
        <end position="27"/>
    </location>
</feature>
<keyword evidence="3 6" id="KW-0812">Transmembrane</keyword>
<evidence type="ECO:0000256" key="1">
    <source>
        <dbReference type="ARBA" id="ARBA00004651"/>
    </source>
</evidence>
<dbReference type="PIRSF" id="PIRSF006324">
    <property type="entry name" value="LeuE"/>
    <property type="match status" value="1"/>
</dbReference>
<name>A0A2V1GY48_9GAMM</name>
<reference evidence="7 8" key="1">
    <citation type="submission" date="2018-04" db="EMBL/GenBank/DDBJ databases">
        <title>Thalassorhabdus spongiae gen. nov., sp. nov., isolated from a marine sponge in South-West Iceland.</title>
        <authorList>
            <person name="Knobloch S."/>
            <person name="Daussin A."/>
            <person name="Johannsson R."/>
            <person name="Marteinsson V.T."/>
        </authorList>
    </citation>
    <scope>NUCLEOTIDE SEQUENCE [LARGE SCALE GENOMIC DNA]</scope>
    <source>
        <strain evidence="7 8">Hp12</strain>
    </source>
</reference>
<sequence>MLFDLWPAMIALTLLTMAPGADTLIVMRNTSRGGMLDGTVTSLGICSGLFAHALVSAAGISVILLQSAMAFSLLKLAGAGYLVWLGVGSLWQAWKGSNGLNIASANEHSFSAMRSFREGLLSNVLNPKTVIFYMAFLPQFIDPTGSAIFQSMVLASVHFLIAMTWQSSLVLMVNKAKNWLAKPSVNRGFNTITGGLLVSLGVGLALEND</sequence>